<keyword evidence="4" id="KW-1185">Reference proteome</keyword>
<feature type="signal peptide" evidence="1">
    <location>
        <begin position="1"/>
        <end position="24"/>
    </location>
</feature>
<organism evidence="3 4">
    <name type="scientific">Caballeronia zhejiangensis</name>
    <dbReference type="NCBI Taxonomy" id="871203"/>
    <lineage>
        <taxon>Bacteria</taxon>
        <taxon>Pseudomonadati</taxon>
        <taxon>Pseudomonadota</taxon>
        <taxon>Betaproteobacteria</taxon>
        <taxon>Burkholderiales</taxon>
        <taxon>Burkholderiaceae</taxon>
        <taxon>Caballeronia</taxon>
    </lineage>
</organism>
<dbReference type="Pfam" id="PF07883">
    <property type="entry name" value="Cupin_2"/>
    <property type="match status" value="1"/>
</dbReference>
<dbReference type="EMBL" id="JFHD01000036">
    <property type="protein sequence ID" value="KDR26270.1"/>
    <property type="molecule type" value="Genomic_DNA"/>
</dbReference>
<comment type="caution">
    <text evidence="3">The sequence shown here is derived from an EMBL/GenBank/DDBJ whole genome shotgun (WGS) entry which is preliminary data.</text>
</comment>
<reference evidence="3 4" key="1">
    <citation type="submission" date="2014-03" db="EMBL/GenBank/DDBJ databases">
        <title>Draft Genome Sequences of Four Burkholderia Strains.</title>
        <authorList>
            <person name="Liu X.Y."/>
            <person name="Li C.X."/>
            <person name="Xu J.H."/>
        </authorList>
    </citation>
    <scope>NUCLEOTIDE SEQUENCE [LARGE SCALE GENOMIC DNA]</scope>
    <source>
        <strain evidence="3 4">OP-1</strain>
    </source>
</reference>
<dbReference type="AlphaFoldDB" id="A0A656QD63"/>
<dbReference type="Proteomes" id="UP000027451">
    <property type="component" value="Unassembled WGS sequence"/>
</dbReference>
<proteinExistence type="predicted"/>
<dbReference type="Gene3D" id="2.60.120.10">
    <property type="entry name" value="Jelly Rolls"/>
    <property type="match status" value="1"/>
</dbReference>
<accession>A0A656QD63</accession>
<evidence type="ECO:0000313" key="4">
    <source>
        <dbReference type="Proteomes" id="UP000027451"/>
    </source>
</evidence>
<dbReference type="PANTHER" id="PTHR38599:SF1">
    <property type="entry name" value="CUPIN DOMAIN PROTEIN (AFU_ORTHOLOGUE AFUA_3G13620)"/>
    <property type="match status" value="1"/>
</dbReference>
<dbReference type="InterPro" id="IPR013096">
    <property type="entry name" value="Cupin_2"/>
</dbReference>
<name>A0A656QD63_9BURK</name>
<keyword evidence="1" id="KW-0732">Signal</keyword>
<dbReference type="InterPro" id="IPR014710">
    <property type="entry name" value="RmlC-like_jellyroll"/>
</dbReference>
<evidence type="ECO:0000259" key="2">
    <source>
        <dbReference type="Pfam" id="PF07883"/>
    </source>
</evidence>
<dbReference type="PANTHER" id="PTHR38599">
    <property type="entry name" value="CUPIN DOMAIN PROTEIN (AFU_ORTHOLOGUE AFUA_3G13620)"/>
    <property type="match status" value="1"/>
</dbReference>
<feature type="chain" id="PRO_5025026784" evidence="1">
    <location>
        <begin position="25"/>
        <end position="138"/>
    </location>
</feature>
<evidence type="ECO:0000256" key="1">
    <source>
        <dbReference type="SAM" id="SignalP"/>
    </source>
</evidence>
<sequence>MTIQSIARATGAAIAFAIAVPASAHGGTETVTPNFQHAIPNVLGKSLTAVVVDYPPGAASSVHRHAGSAFIYAYVVSGEVESQVDDGQKRVYHAGESFFEEPGAVHRISRNASTTNPAKLLAVFIADSKDQALTIPIK</sequence>
<evidence type="ECO:0000313" key="3">
    <source>
        <dbReference type="EMBL" id="KDR26270.1"/>
    </source>
</evidence>
<dbReference type="SUPFAM" id="SSF51182">
    <property type="entry name" value="RmlC-like cupins"/>
    <property type="match status" value="1"/>
</dbReference>
<dbReference type="InterPro" id="IPR011051">
    <property type="entry name" value="RmlC_Cupin_sf"/>
</dbReference>
<dbReference type="RefSeq" id="WP_008345133.1">
    <property type="nucleotide sequence ID" value="NZ_JFHD01000036.1"/>
</dbReference>
<gene>
    <name evidence="3" type="ORF">BG60_23510</name>
</gene>
<protein>
    <submittedName>
        <fullName evidence="3">Cupin</fullName>
    </submittedName>
</protein>
<feature type="domain" description="Cupin type-2" evidence="2">
    <location>
        <begin position="51"/>
        <end position="124"/>
    </location>
</feature>
<dbReference type="CDD" id="cd02234">
    <property type="entry name" value="cupin_BLR7677-like"/>
    <property type="match status" value="1"/>
</dbReference>